<keyword evidence="1" id="KW-0175">Coiled coil</keyword>
<geneLocation type="plasmid" evidence="3">
    <name>unnamed</name>
</geneLocation>
<gene>
    <name evidence="3" type="ORF">HMPREF0409_03002</name>
</gene>
<sequence length="761" mass="91053">MQVLMKIVENKRKSRAGLKQLFNYINRDNAIYKTGGIGVADDKEIAFKQMILNKKDWNKSNDNKDRFCFQEILSFPSGTDKELIAKITEEYCNEFYKKGFQSWYGIHQNKDNPHTHIIIDNINFRTGKSLVSLTEKQLEKEPHREKQEEVFVYEKQRDLFEEICRKNGIEIGIEERYRYMHLKKEKEGGKKWLTKNEYNTFKDVNSWRNIIKNKLEEIYKRLDVNEENIVDIAREYGLGISRHNKEKGTITFGLLNSNGEIESKKKIKLDRLMEQEQGSFTDPNENIFIYSNFFRDRSREKENNKAFEELLEAERQKQIEKELVKIMEEKEKSIKEVANSLIKSKEKEYNRELERERKVEKLLESDHKDYKQDINKIVNLEQDFKDKEKEIPNLEIDVKEYNKNKSSLEENLPDKEIKVTEKTDIADEKAKEVERLKALLEQAQAEYNIANNEKEQAISELENTKDRIENLDNLIKSTEKKIIDNKEKIITIPKQVEELKEGLEEKKNIIASTEKELEKVSNNVKIREQEYREIKDTGLEKILEYESIMRDLFNKQLEAEEQHKQEVADRYQKEIEEYQNNLKRQNAEWDKINELNRNIREQVRLEREQKALAKKKELQEQRAREEHERKLQLDLQEFIKLIDKGKIEDKDLIEMVEDLEEYEEIRNSNTVQYLMDIKSVLETVNRDISTEKFYGNTEEVKKCINHNEKLLERISKYMNSTDFEEEKELERVEKTKNKSISEEVIEDDFVIDKKGDFEYGR</sequence>
<evidence type="ECO:0000313" key="3">
    <source>
        <dbReference type="EMBL" id="AGM24573.1"/>
    </source>
</evidence>
<accession>R9RE35</accession>
<dbReference type="RefSeq" id="WP_016340159.1">
    <property type="nucleotide sequence ID" value="NC_021277.1"/>
</dbReference>
<feature type="coiled-coil region" evidence="1">
    <location>
        <begin position="297"/>
        <end position="635"/>
    </location>
</feature>
<dbReference type="EMBL" id="CP003724">
    <property type="protein sequence ID" value="AGM24573.1"/>
    <property type="molecule type" value="Genomic_DNA"/>
</dbReference>
<dbReference type="HOGENOM" id="CLU_366292_0_0_0"/>
<evidence type="ECO:0000259" key="2">
    <source>
        <dbReference type="Pfam" id="PF03432"/>
    </source>
</evidence>
<feature type="domain" description="MobA/VirD2-like nuclease" evidence="2">
    <location>
        <begin position="32"/>
        <end position="168"/>
    </location>
</feature>
<evidence type="ECO:0000256" key="1">
    <source>
        <dbReference type="SAM" id="Coils"/>
    </source>
</evidence>
<dbReference type="PATRIC" id="fig|469607.3.peg.2143"/>
<dbReference type="InterPro" id="IPR005094">
    <property type="entry name" value="Endonuclease_MobA/VirD2"/>
</dbReference>
<dbReference type="Pfam" id="PF03432">
    <property type="entry name" value="Relaxase"/>
    <property type="match status" value="1"/>
</dbReference>
<organism evidence="3 4">
    <name type="scientific">Fusobacterium animalis 4_8</name>
    <dbReference type="NCBI Taxonomy" id="469607"/>
    <lineage>
        <taxon>Bacteria</taxon>
        <taxon>Fusobacteriati</taxon>
        <taxon>Fusobacteriota</taxon>
        <taxon>Fusobacteriia</taxon>
        <taxon>Fusobacteriales</taxon>
        <taxon>Fusobacteriaceae</taxon>
        <taxon>Fusobacterium</taxon>
    </lineage>
</organism>
<name>R9RE35_9FUSO</name>
<reference evidence="3 4" key="1">
    <citation type="submission" date="2012-07" db="EMBL/GenBank/DDBJ databases">
        <title>The Genome Sequence of Fusobacterium sp. 4_8.</title>
        <authorList>
            <consortium name="The Broad Institute Genome Sequencing Platform"/>
            <person name="Earl A."/>
            <person name="Ward D."/>
            <person name="Feldgarden M."/>
            <person name="Gevers D."/>
            <person name="Sibley C.D."/>
            <person name="White A.P."/>
            <person name="Crowley S."/>
            <person name="Surette M."/>
            <person name="Strauss J.C."/>
            <person name="Ambrose C.E."/>
            <person name="Allen-Vercoe E."/>
            <person name="Walker B."/>
            <person name="Young S.K."/>
            <person name="Zeng Q."/>
            <person name="Gargeya S."/>
            <person name="Fitzgerald M."/>
            <person name="Haas B."/>
            <person name="Abouelleil A."/>
            <person name="Alvarado L."/>
            <person name="Arachchi H.M."/>
            <person name="Berlin A.M."/>
            <person name="Chapman S.B."/>
            <person name="Goldberg J."/>
            <person name="Griggs A."/>
            <person name="Gujja S."/>
            <person name="Hansen M."/>
            <person name="Howarth C."/>
            <person name="Imamovic A."/>
            <person name="Larimer J."/>
            <person name="McCowen C."/>
            <person name="Montmayeur A."/>
            <person name="Murphy C."/>
            <person name="Neiman D."/>
            <person name="Pearson M."/>
            <person name="Priest M."/>
            <person name="Roberts A."/>
            <person name="Saif S."/>
            <person name="Shea T."/>
            <person name="Sisk P."/>
            <person name="Sykes S."/>
            <person name="Wortman J."/>
            <person name="Nusbaum C."/>
            <person name="Birren B."/>
        </authorList>
    </citation>
    <scope>NUCLEOTIDE SEQUENCE [LARGE SCALE GENOMIC DNA]</scope>
    <source>
        <strain evidence="3 4">4_8</strain>
        <plasmid evidence="4">Plasmid</plasmid>
    </source>
</reference>
<evidence type="ECO:0000313" key="4">
    <source>
        <dbReference type="Proteomes" id="UP000014361"/>
    </source>
</evidence>
<dbReference type="AlphaFoldDB" id="R9RE35"/>
<keyword evidence="3" id="KW-0614">Plasmid</keyword>
<dbReference type="KEGG" id="fus:HMPREF0409_03002"/>
<dbReference type="Proteomes" id="UP000014361">
    <property type="component" value="Plasmid unnamed"/>
</dbReference>
<proteinExistence type="predicted"/>
<protein>
    <submittedName>
        <fullName evidence="3">Relaxase</fullName>
    </submittedName>
</protein>